<evidence type="ECO:0000313" key="1">
    <source>
        <dbReference type="EMBL" id="KRQ14938.1"/>
    </source>
</evidence>
<dbReference type="STRING" id="989370.AOQ71_11005"/>
<proteinExistence type="predicted"/>
<dbReference type="EMBL" id="LJYG01000045">
    <property type="protein sequence ID" value="KRQ14938.1"/>
    <property type="molecule type" value="Genomic_DNA"/>
</dbReference>
<evidence type="ECO:0000313" key="2">
    <source>
        <dbReference type="Proteomes" id="UP000051936"/>
    </source>
</evidence>
<dbReference type="AlphaFoldDB" id="A0A0R3DYE6"/>
<gene>
    <name evidence="1" type="ORF">AOQ71_11005</name>
</gene>
<sequence length="88" mass="9279">MLSMLLDAIYGEVISASVTGTKAQGPTSSAPSSTAVTSAAWLPELIEAPDNVAALPPARRGCGFLTHQFKLRCTEWLRRAAVSSFDPS</sequence>
<name>A0A0R3DYE6_9BRAD</name>
<keyword evidence="2" id="KW-1185">Reference proteome</keyword>
<organism evidence="1 2">
    <name type="scientific">Bradyrhizobium manausense</name>
    <dbReference type="NCBI Taxonomy" id="989370"/>
    <lineage>
        <taxon>Bacteria</taxon>
        <taxon>Pseudomonadati</taxon>
        <taxon>Pseudomonadota</taxon>
        <taxon>Alphaproteobacteria</taxon>
        <taxon>Hyphomicrobiales</taxon>
        <taxon>Nitrobacteraceae</taxon>
        <taxon>Bradyrhizobium</taxon>
    </lineage>
</organism>
<protein>
    <submittedName>
        <fullName evidence="1">Uncharacterized protein</fullName>
    </submittedName>
</protein>
<dbReference type="Proteomes" id="UP000051936">
    <property type="component" value="Unassembled WGS sequence"/>
</dbReference>
<accession>A0A0R3DYE6</accession>
<comment type="caution">
    <text evidence="1">The sequence shown here is derived from an EMBL/GenBank/DDBJ whole genome shotgun (WGS) entry which is preliminary data.</text>
</comment>
<reference evidence="1 2" key="1">
    <citation type="submission" date="2015-09" db="EMBL/GenBank/DDBJ databases">
        <title>Draft Genome Sequence of Bradyrhizobium manausense Strain BR 3351T, a Novel Symbiotic Nitrogen-Fixing Alphaproteobacterium Isolated from Brazilian Amazon Rain Forest.</title>
        <authorList>
            <person name="De Araujo J.L."/>
            <person name="Zilli J.E."/>
        </authorList>
    </citation>
    <scope>NUCLEOTIDE SEQUENCE [LARGE SCALE GENOMIC DNA]</scope>
    <source>
        <strain evidence="1 2">BR3351</strain>
    </source>
</reference>